<keyword evidence="4" id="KW-0804">Transcription</keyword>
<dbReference type="PROSITE" id="PS50045">
    <property type="entry name" value="SIGMA54_INTERACT_4"/>
    <property type="match status" value="1"/>
</dbReference>
<dbReference type="SUPFAM" id="SSF52540">
    <property type="entry name" value="P-loop containing nucleoside triphosphate hydrolases"/>
    <property type="match status" value="1"/>
</dbReference>
<dbReference type="GO" id="GO:0005524">
    <property type="term" value="F:ATP binding"/>
    <property type="evidence" value="ECO:0007669"/>
    <property type="project" value="UniProtKB-KW"/>
</dbReference>
<feature type="domain" description="Sigma-54 factor interaction" evidence="5">
    <location>
        <begin position="298"/>
        <end position="506"/>
    </location>
</feature>
<keyword evidence="2" id="KW-0067">ATP-binding</keyword>
<dbReference type="Gene3D" id="3.40.50.10660">
    <property type="entry name" value="PrpR receptor domain-like"/>
    <property type="match status" value="1"/>
</dbReference>
<dbReference type="CDD" id="cd00009">
    <property type="entry name" value="AAA"/>
    <property type="match status" value="1"/>
</dbReference>
<gene>
    <name evidence="6" type="ORF">C8J48_2871</name>
</gene>
<dbReference type="Gene3D" id="3.40.50.2300">
    <property type="match status" value="1"/>
</dbReference>
<dbReference type="InterPro" id="IPR010524">
    <property type="entry name" value="Sig_transdc_resp-reg_PrpR_N"/>
</dbReference>
<protein>
    <submittedName>
        <fullName evidence="6">Transcriptional regulator with PAS, ATPase and Fis domain</fullName>
    </submittedName>
</protein>
<dbReference type="Pfam" id="PF06506">
    <property type="entry name" value="PrpR_N"/>
    <property type="match status" value="1"/>
</dbReference>
<dbReference type="GO" id="GO:0000156">
    <property type="term" value="F:phosphorelay response regulator activity"/>
    <property type="evidence" value="ECO:0007669"/>
    <property type="project" value="InterPro"/>
</dbReference>
<dbReference type="Proteomes" id="UP000241639">
    <property type="component" value="Unassembled WGS sequence"/>
</dbReference>
<dbReference type="Pfam" id="PF14532">
    <property type="entry name" value="Sigma54_activ_2"/>
    <property type="match status" value="1"/>
</dbReference>
<proteinExistence type="predicted"/>
<evidence type="ECO:0000256" key="1">
    <source>
        <dbReference type="ARBA" id="ARBA00022741"/>
    </source>
</evidence>
<dbReference type="InterPro" id="IPR058031">
    <property type="entry name" value="AAA_lid_NorR"/>
</dbReference>
<keyword evidence="1" id="KW-0547">Nucleotide-binding</keyword>
<evidence type="ECO:0000256" key="3">
    <source>
        <dbReference type="ARBA" id="ARBA00023015"/>
    </source>
</evidence>
<dbReference type="EMBL" id="PZZP01000002">
    <property type="protein sequence ID" value="PTM56549.1"/>
    <property type="molecule type" value="Genomic_DNA"/>
</dbReference>
<evidence type="ECO:0000256" key="2">
    <source>
        <dbReference type="ARBA" id="ARBA00022840"/>
    </source>
</evidence>
<comment type="caution">
    <text evidence="6">The sequence shown here is derived from an EMBL/GenBank/DDBJ whole genome shotgun (WGS) entry which is preliminary data.</text>
</comment>
<evidence type="ECO:0000313" key="7">
    <source>
        <dbReference type="Proteomes" id="UP000241639"/>
    </source>
</evidence>
<reference evidence="6 7" key="1">
    <citation type="submission" date="2018-04" db="EMBL/GenBank/DDBJ databases">
        <title>Genomic Encyclopedia of Archaeal and Bacterial Type Strains, Phase II (KMG-II): from individual species to whole genera.</title>
        <authorList>
            <person name="Goeker M."/>
        </authorList>
    </citation>
    <scope>NUCLEOTIDE SEQUENCE [LARGE SCALE GENOMIC DNA]</scope>
    <source>
        <strain evidence="6 7">DSM 45169</strain>
    </source>
</reference>
<dbReference type="InterPro" id="IPR002197">
    <property type="entry name" value="HTH_Fis"/>
</dbReference>
<dbReference type="Gene3D" id="3.40.50.300">
    <property type="entry name" value="P-loop containing nucleotide triphosphate hydrolases"/>
    <property type="match status" value="1"/>
</dbReference>
<dbReference type="AlphaFoldDB" id="A0A2T4Z3T4"/>
<dbReference type="Pfam" id="PF25601">
    <property type="entry name" value="AAA_lid_14"/>
    <property type="match status" value="1"/>
</dbReference>
<name>A0A2T4Z3T4_9BACL</name>
<dbReference type="InterPro" id="IPR027417">
    <property type="entry name" value="P-loop_NTPase"/>
</dbReference>
<dbReference type="PANTHER" id="PTHR32071">
    <property type="entry name" value="TRANSCRIPTIONAL REGULATORY PROTEIN"/>
    <property type="match status" value="1"/>
</dbReference>
<dbReference type="SUPFAM" id="SSF46689">
    <property type="entry name" value="Homeodomain-like"/>
    <property type="match status" value="1"/>
</dbReference>
<dbReference type="InterPro" id="IPR002078">
    <property type="entry name" value="Sigma_54_int"/>
</dbReference>
<dbReference type="GO" id="GO:0006355">
    <property type="term" value="P:regulation of DNA-templated transcription"/>
    <property type="evidence" value="ECO:0007669"/>
    <property type="project" value="InterPro"/>
</dbReference>
<dbReference type="RefSeq" id="WP_107727880.1">
    <property type="nucleotide sequence ID" value="NZ_PZZP01000002.1"/>
</dbReference>
<dbReference type="SUPFAM" id="SSF159800">
    <property type="entry name" value="PrpR receptor domain-like"/>
    <property type="match status" value="1"/>
</dbReference>
<organism evidence="6 7">
    <name type="scientific">Desmospora activa DSM 45169</name>
    <dbReference type="NCBI Taxonomy" id="1121389"/>
    <lineage>
        <taxon>Bacteria</taxon>
        <taxon>Bacillati</taxon>
        <taxon>Bacillota</taxon>
        <taxon>Bacilli</taxon>
        <taxon>Bacillales</taxon>
        <taxon>Thermoactinomycetaceae</taxon>
        <taxon>Desmospora</taxon>
    </lineage>
</organism>
<evidence type="ECO:0000313" key="6">
    <source>
        <dbReference type="EMBL" id="PTM56549.1"/>
    </source>
</evidence>
<dbReference type="InterPro" id="IPR009057">
    <property type="entry name" value="Homeodomain-like_sf"/>
</dbReference>
<accession>A0A2T4Z3T4</accession>
<evidence type="ECO:0000259" key="5">
    <source>
        <dbReference type="PROSITE" id="PS50045"/>
    </source>
</evidence>
<keyword evidence="7" id="KW-1185">Reference proteome</keyword>
<dbReference type="Gene3D" id="1.10.10.60">
    <property type="entry name" value="Homeodomain-like"/>
    <property type="match status" value="1"/>
</dbReference>
<evidence type="ECO:0000256" key="4">
    <source>
        <dbReference type="ARBA" id="ARBA00023163"/>
    </source>
</evidence>
<dbReference type="GO" id="GO:0043565">
    <property type="term" value="F:sequence-specific DNA binding"/>
    <property type="evidence" value="ECO:0007669"/>
    <property type="project" value="InterPro"/>
</dbReference>
<keyword evidence="3" id="KW-0805">Transcription regulation</keyword>
<sequence>MKVMAIAPYEGLKELLLQLGEDEPFDLQVEYGDLEEGVHLAKQAVNNGTDIIISRGGTAELIQKVVSIPVIDIEVSGYDLLRVLTLVKEYTGKTAIVGFPPISEGAATICEIANIELSTYTVKNEHEVEPTLLELHKKGYDMFIGDVITVKKAANLGFNAILITAGKESVHKAFQQAKKTHHLYSALKQNYAMARQILDHYQAGIVVYNRSGQVVFTNRDFKEKYLDLFAKVIDLESALQTAFKQETFKTFVQRAEEVWKVTAFPMQKDFIVFRVIDVTNENALTGTTLLPSSNHSNMASHHTKMKHALHLAEIYRDRDEPIWIEGEVGTGKEKLAHFIHSSSKREPYPLLRIDCEIVQEEQWLQLLNIEHPDATLLHHEMGSVLLKNIDALTLSIQKRLLRLLGTKEVGCRFIATSREPYQTLLAQGVFLEELYYKMARLTIHLPSLNERKEDIENLTLLFISKYNQKFGKQCVGLRQEAKEALENFRWSGNINQLKQVIEEIVLISEDPYIAVEDVEAILKTKRSATFQGSLSLNGTLEEIERRIIKQVWEEEGRNQTRTAKRLGINRTTLWRKMNLPRLR</sequence>
<dbReference type="Gene3D" id="1.10.8.60">
    <property type="match status" value="1"/>
</dbReference>
<dbReference type="Pfam" id="PF02954">
    <property type="entry name" value="HTH_8"/>
    <property type="match status" value="1"/>
</dbReference>